<feature type="region of interest" description="Disordered" evidence="1">
    <location>
        <begin position="1"/>
        <end position="38"/>
    </location>
</feature>
<sequence length="38" mass="4403">MTKSFYDSNIPRNLPVQRHYSRRFRSSSTSNNSLNPSG</sequence>
<dbReference type="Proteomes" id="UP000676336">
    <property type="component" value="Unassembled WGS sequence"/>
</dbReference>
<comment type="caution">
    <text evidence="2">The sequence shown here is derived from an EMBL/GenBank/DDBJ whole genome shotgun (WGS) entry which is preliminary data.</text>
</comment>
<dbReference type="EMBL" id="CAJOBI010033136">
    <property type="protein sequence ID" value="CAF4283478.1"/>
    <property type="molecule type" value="Genomic_DNA"/>
</dbReference>
<gene>
    <name evidence="2" type="ORF">SMN809_LOCUS25361</name>
</gene>
<dbReference type="AlphaFoldDB" id="A0A8S2TEM4"/>
<feature type="non-terminal residue" evidence="2">
    <location>
        <position position="38"/>
    </location>
</feature>
<feature type="compositionally biased region" description="Low complexity" evidence="1">
    <location>
        <begin position="26"/>
        <end position="38"/>
    </location>
</feature>
<proteinExistence type="predicted"/>
<reference evidence="2" key="1">
    <citation type="submission" date="2021-02" db="EMBL/GenBank/DDBJ databases">
        <authorList>
            <person name="Nowell W R."/>
        </authorList>
    </citation>
    <scope>NUCLEOTIDE SEQUENCE</scope>
</reference>
<evidence type="ECO:0000256" key="1">
    <source>
        <dbReference type="SAM" id="MobiDB-lite"/>
    </source>
</evidence>
<name>A0A8S2TEM4_9BILA</name>
<feature type="compositionally biased region" description="Polar residues" evidence="1">
    <location>
        <begin position="1"/>
        <end position="11"/>
    </location>
</feature>
<organism evidence="2 3">
    <name type="scientific">Rotaria magnacalcarata</name>
    <dbReference type="NCBI Taxonomy" id="392030"/>
    <lineage>
        <taxon>Eukaryota</taxon>
        <taxon>Metazoa</taxon>
        <taxon>Spiralia</taxon>
        <taxon>Gnathifera</taxon>
        <taxon>Rotifera</taxon>
        <taxon>Eurotatoria</taxon>
        <taxon>Bdelloidea</taxon>
        <taxon>Philodinida</taxon>
        <taxon>Philodinidae</taxon>
        <taxon>Rotaria</taxon>
    </lineage>
</organism>
<protein>
    <submittedName>
        <fullName evidence="2">Uncharacterized protein</fullName>
    </submittedName>
</protein>
<evidence type="ECO:0000313" key="3">
    <source>
        <dbReference type="Proteomes" id="UP000676336"/>
    </source>
</evidence>
<accession>A0A8S2TEM4</accession>
<evidence type="ECO:0000313" key="2">
    <source>
        <dbReference type="EMBL" id="CAF4283478.1"/>
    </source>
</evidence>